<proteinExistence type="inferred from homology"/>
<evidence type="ECO:0000256" key="7">
    <source>
        <dbReference type="SAM" id="Coils"/>
    </source>
</evidence>
<dbReference type="SUPFAM" id="SSF53807">
    <property type="entry name" value="Helical backbone' metal receptor"/>
    <property type="match status" value="1"/>
</dbReference>
<evidence type="ECO:0000256" key="4">
    <source>
        <dbReference type="ARBA" id="ARBA00022723"/>
    </source>
</evidence>
<dbReference type="InterPro" id="IPR050492">
    <property type="entry name" value="Bact_metal-bind_prot9"/>
</dbReference>
<evidence type="ECO:0000256" key="5">
    <source>
        <dbReference type="ARBA" id="ARBA00022729"/>
    </source>
</evidence>
<comment type="similarity">
    <text evidence="2 6">Belongs to the bacterial solute-binding protein 9 family.</text>
</comment>
<dbReference type="PRINTS" id="PR00690">
    <property type="entry name" value="ADHESNFAMILY"/>
</dbReference>
<keyword evidence="3 6" id="KW-0813">Transport</keyword>
<keyword evidence="5 9" id="KW-0732">Signal</keyword>
<evidence type="ECO:0000256" key="8">
    <source>
        <dbReference type="SAM" id="MobiDB-lite"/>
    </source>
</evidence>
<gene>
    <name evidence="10" type="ORF">H4O21_11310</name>
</gene>
<keyword evidence="11" id="KW-1185">Reference proteome</keyword>
<dbReference type="EMBL" id="JACJFM010000012">
    <property type="protein sequence ID" value="MBB1487197.1"/>
    <property type="molecule type" value="Genomic_DNA"/>
</dbReference>
<feature type="region of interest" description="Disordered" evidence="8">
    <location>
        <begin position="123"/>
        <end position="172"/>
    </location>
</feature>
<reference evidence="10 11" key="1">
    <citation type="submission" date="2020-08" db="EMBL/GenBank/DDBJ databases">
        <title>Oceanospirillum sp. nov. isolated from marine sediment.</title>
        <authorList>
            <person name="Ji X."/>
        </authorList>
    </citation>
    <scope>NUCLEOTIDE SEQUENCE [LARGE SCALE GENOMIC DNA]</scope>
    <source>
        <strain evidence="10 11">D5</strain>
    </source>
</reference>
<evidence type="ECO:0000256" key="2">
    <source>
        <dbReference type="ARBA" id="ARBA00011028"/>
    </source>
</evidence>
<comment type="caution">
    <text evidence="10">The sequence shown here is derived from an EMBL/GenBank/DDBJ whole genome shotgun (WGS) entry which is preliminary data.</text>
</comment>
<dbReference type="AlphaFoldDB" id="A0A839IRX9"/>
<evidence type="ECO:0000256" key="3">
    <source>
        <dbReference type="ARBA" id="ARBA00022448"/>
    </source>
</evidence>
<comment type="subcellular location">
    <subcellularLocation>
        <location evidence="1">Cell envelope</location>
    </subcellularLocation>
</comment>
<feature type="signal peptide" evidence="9">
    <location>
        <begin position="1"/>
        <end position="31"/>
    </location>
</feature>
<dbReference type="PANTHER" id="PTHR42953">
    <property type="entry name" value="HIGH-AFFINITY ZINC UPTAKE SYSTEM PROTEIN ZNUA-RELATED"/>
    <property type="match status" value="1"/>
</dbReference>
<dbReference type="GO" id="GO:0030001">
    <property type="term" value="P:metal ion transport"/>
    <property type="evidence" value="ECO:0007669"/>
    <property type="project" value="InterPro"/>
</dbReference>
<protein>
    <submittedName>
        <fullName evidence="10">Zinc ABC transporter substrate-binding protein</fullName>
    </submittedName>
</protein>
<keyword evidence="4" id="KW-0479">Metal-binding</keyword>
<accession>A0A839IRX9</accession>
<dbReference type="InterPro" id="IPR006128">
    <property type="entry name" value="Lipoprotein_PsaA-like"/>
</dbReference>
<evidence type="ECO:0000256" key="1">
    <source>
        <dbReference type="ARBA" id="ARBA00004196"/>
    </source>
</evidence>
<keyword evidence="7" id="KW-0175">Coiled coil</keyword>
<dbReference type="PANTHER" id="PTHR42953:SF1">
    <property type="entry name" value="METAL-BINDING PROTEIN HI_0362-RELATED"/>
    <property type="match status" value="1"/>
</dbReference>
<evidence type="ECO:0000313" key="11">
    <source>
        <dbReference type="Proteomes" id="UP000565262"/>
    </source>
</evidence>
<dbReference type="Pfam" id="PF01297">
    <property type="entry name" value="ZnuA"/>
    <property type="match status" value="1"/>
</dbReference>
<dbReference type="Gene3D" id="3.40.50.1980">
    <property type="entry name" value="Nitrogenase molybdenum iron protein domain"/>
    <property type="match status" value="3"/>
</dbReference>
<dbReference type="InterPro" id="IPR006129">
    <property type="entry name" value="AdhesinB"/>
</dbReference>
<dbReference type="Proteomes" id="UP000565262">
    <property type="component" value="Unassembled WGS sequence"/>
</dbReference>
<dbReference type="GO" id="GO:0046872">
    <property type="term" value="F:metal ion binding"/>
    <property type="evidence" value="ECO:0007669"/>
    <property type="project" value="UniProtKB-KW"/>
</dbReference>
<evidence type="ECO:0000256" key="9">
    <source>
        <dbReference type="SAM" id="SignalP"/>
    </source>
</evidence>
<feature type="compositionally biased region" description="Basic and acidic residues" evidence="8">
    <location>
        <begin position="125"/>
        <end position="172"/>
    </location>
</feature>
<organism evidence="10 11">
    <name type="scientific">Oceanospirillum sediminis</name>
    <dbReference type="NCBI Taxonomy" id="2760088"/>
    <lineage>
        <taxon>Bacteria</taxon>
        <taxon>Pseudomonadati</taxon>
        <taxon>Pseudomonadota</taxon>
        <taxon>Gammaproteobacteria</taxon>
        <taxon>Oceanospirillales</taxon>
        <taxon>Oceanospirillaceae</taxon>
        <taxon>Oceanospirillum</taxon>
    </lineage>
</organism>
<sequence length="346" mass="37797">MFSLSQGAACWRAGKVALAGFGLLFSLSAGAADKVRVVATFSVLGDLVREIGGDNVDLATLVGANSDAHVFQPSPRDAGAVSKADLVILNGLGFEGWIERLLESAHYKGAQVVATSGIRALKSGEAGHQDEHDDHHDDHASEHKDHDDHHDDHASEHKDHADHHGHHHGEWDPHAWHDIDNVVVYVKNIANGLSEADPANKAEYQKNAQAYIKELEQLEHEIEHLFDEIPEQQRKVITPHDAFGYFAHAWHIEFIAPQGNSTESEAAAGDVAKIIRQIREHQIRAVFIENVSDSRLIEQISRETGAVIGGSLYSDALSASNGPAGTYLKMMRHNAHTLADALNQTD</sequence>
<dbReference type="InterPro" id="IPR006127">
    <property type="entry name" value="ZnuA-like"/>
</dbReference>
<name>A0A839IRX9_9GAMM</name>
<dbReference type="PRINTS" id="PR00691">
    <property type="entry name" value="ADHESINB"/>
</dbReference>
<feature type="coiled-coil region" evidence="7">
    <location>
        <begin position="201"/>
        <end position="235"/>
    </location>
</feature>
<feature type="chain" id="PRO_5032961545" evidence="9">
    <location>
        <begin position="32"/>
        <end position="346"/>
    </location>
</feature>
<dbReference type="GO" id="GO:0030313">
    <property type="term" value="C:cell envelope"/>
    <property type="evidence" value="ECO:0007669"/>
    <property type="project" value="UniProtKB-SubCell"/>
</dbReference>
<dbReference type="GO" id="GO:0007155">
    <property type="term" value="P:cell adhesion"/>
    <property type="evidence" value="ECO:0007669"/>
    <property type="project" value="InterPro"/>
</dbReference>
<evidence type="ECO:0000256" key="6">
    <source>
        <dbReference type="RuleBase" id="RU003512"/>
    </source>
</evidence>
<evidence type="ECO:0000313" key="10">
    <source>
        <dbReference type="EMBL" id="MBB1487197.1"/>
    </source>
</evidence>